<evidence type="ECO:0008006" key="3">
    <source>
        <dbReference type="Google" id="ProtNLM"/>
    </source>
</evidence>
<reference evidence="1 2" key="1">
    <citation type="submission" date="2017-11" db="EMBL/GenBank/DDBJ databases">
        <title>Infants hospitalized years apart are colonized by the same room-sourced microbial strains.</title>
        <authorList>
            <person name="Brooks B."/>
            <person name="Olm M.R."/>
            <person name="Firek B.A."/>
            <person name="Baker R."/>
            <person name="Thomas B.C."/>
            <person name="Morowitz M.J."/>
            <person name="Banfield J.F."/>
        </authorList>
    </citation>
    <scope>NUCLEOTIDE SEQUENCE [LARGE SCALE GENOMIC DNA]</scope>
    <source>
        <strain evidence="1">S2_009_000_R2_76</strain>
    </source>
</reference>
<comment type="caution">
    <text evidence="1">The sequence shown here is derived from an EMBL/GenBank/DDBJ whole genome shotgun (WGS) entry which is preliminary data.</text>
</comment>
<evidence type="ECO:0000313" key="2">
    <source>
        <dbReference type="Proteomes" id="UP000249645"/>
    </source>
</evidence>
<dbReference type="Gene3D" id="2.40.160.60">
    <property type="entry name" value="Outer membrane protein transport protein (OMPP1/FadL/TodX)"/>
    <property type="match status" value="1"/>
</dbReference>
<evidence type="ECO:0000313" key="1">
    <source>
        <dbReference type="EMBL" id="PZP52318.1"/>
    </source>
</evidence>
<sequence>MYAQTNASAYSMIGMGDINYNYFDRSTGMGNSGISLSSAGGNYMYLANPASFADLGDMFFKGEISANFKGVNYTGTPMSNSTKTNSSDVQFQKILFGLKVKHFWGMGFGLKQFSSINYNFTGTEAINGSSITVPMTVSGDGGLNQFFWINSFRIAKGLNIGIESSYLFGSQQQEKTTTADGIINSSDLNTTVTSYYHKLYFKGGIQYHKKLNDKWRLGLGLTGSNKTALRGNTTYDLTQGTLGLVTQPTTIVKDSAIGTTKFTLPLTLGAGVSMNYDNKWTFAADYQRQNWKNAGNLNGAGYVYGDAQRFSGGVEYAKKQTIIQNGYVRDVERYFVQFGGYYTQGFLNVNSNRINDFGGTFGIGFNTKQRASYGPTLSYMINLNVGSMGTTNNNLVRQTYYQVGVTLSINDFWDARKRVID</sequence>
<name>A0A2W5FAC5_9SPHI</name>
<protein>
    <recommendedName>
        <fullName evidence="3">Outer membrane protein</fullName>
    </recommendedName>
</protein>
<gene>
    <name evidence="1" type="ORF">DI598_01025</name>
</gene>
<dbReference type="EMBL" id="QFOI01000007">
    <property type="protein sequence ID" value="PZP52318.1"/>
    <property type="molecule type" value="Genomic_DNA"/>
</dbReference>
<proteinExistence type="predicted"/>
<dbReference type="Proteomes" id="UP000249645">
    <property type="component" value="Unassembled WGS sequence"/>
</dbReference>
<dbReference type="AlphaFoldDB" id="A0A2W5FAC5"/>
<organism evidence="1 2">
    <name type="scientific">Pseudopedobacter saltans</name>
    <dbReference type="NCBI Taxonomy" id="151895"/>
    <lineage>
        <taxon>Bacteria</taxon>
        <taxon>Pseudomonadati</taxon>
        <taxon>Bacteroidota</taxon>
        <taxon>Sphingobacteriia</taxon>
        <taxon>Sphingobacteriales</taxon>
        <taxon>Sphingobacteriaceae</taxon>
        <taxon>Pseudopedobacter</taxon>
    </lineage>
</organism>
<dbReference type="SUPFAM" id="SSF56935">
    <property type="entry name" value="Porins"/>
    <property type="match status" value="1"/>
</dbReference>
<accession>A0A2W5FAC5</accession>